<keyword evidence="2" id="KW-1185">Reference proteome</keyword>
<evidence type="ECO:0000313" key="2">
    <source>
        <dbReference type="Proteomes" id="UP001642464"/>
    </source>
</evidence>
<dbReference type="Proteomes" id="UP001642464">
    <property type="component" value="Unassembled WGS sequence"/>
</dbReference>
<name>A0ABP0L458_9DINO</name>
<evidence type="ECO:0000313" key="1">
    <source>
        <dbReference type="EMBL" id="CAK9033333.1"/>
    </source>
</evidence>
<comment type="caution">
    <text evidence="1">The sequence shown here is derived from an EMBL/GenBank/DDBJ whole genome shotgun (WGS) entry which is preliminary data.</text>
</comment>
<sequence length="227" mass="24861">MELGDVSFDQKKRLARLAKMGIGPVAEPLPLRPPPSSTPRSFSERRNTGPVDLASAFEAPPPPAKANRAGLKPLGAVEPREFQSNWYPTPADTALSDDDAMEQLAKKGKAPNATVAAAQVQVKPQKTKKRKGKRSKEKDAEETEQDSQPAHGTNSEDEEKDGLGPAGAGLMSEAEVQALMRRERSKNTSASSSARRVQRELEEWESMRDSKMARFASEKERLVVNKK</sequence>
<reference evidence="1 2" key="1">
    <citation type="submission" date="2024-02" db="EMBL/GenBank/DDBJ databases">
        <authorList>
            <person name="Chen Y."/>
            <person name="Shah S."/>
            <person name="Dougan E. K."/>
            <person name="Thang M."/>
            <person name="Chan C."/>
        </authorList>
    </citation>
    <scope>NUCLEOTIDE SEQUENCE [LARGE SCALE GENOMIC DNA]</scope>
</reference>
<dbReference type="EMBL" id="CAXAMM010014291">
    <property type="protein sequence ID" value="CAK9033333.1"/>
    <property type="molecule type" value="Genomic_DNA"/>
</dbReference>
<organism evidence="1 2">
    <name type="scientific">Durusdinium trenchii</name>
    <dbReference type="NCBI Taxonomy" id="1381693"/>
    <lineage>
        <taxon>Eukaryota</taxon>
        <taxon>Sar</taxon>
        <taxon>Alveolata</taxon>
        <taxon>Dinophyceae</taxon>
        <taxon>Suessiales</taxon>
        <taxon>Symbiodiniaceae</taxon>
        <taxon>Durusdinium</taxon>
    </lineage>
</organism>
<protein>
    <submittedName>
        <fullName evidence="1">Uncharacterized protein</fullName>
    </submittedName>
</protein>
<proteinExistence type="predicted"/>
<gene>
    <name evidence="1" type="ORF">SCF082_LOCUS20447</name>
</gene>
<accession>A0ABP0L458</accession>